<evidence type="ECO:0000256" key="2">
    <source>
        <dbReference type="ARBA" id="ARBA00022763"/>
    </source>
</evidence>
<dbReference type="InterPro" id="IPR036286">
    <property type="entry name" value="LexA/Signal_pep-like_sf"/>
</dbReference>
<protein>
    <submittedName>
        <fullName evidence="9">SOS response UmuD protein. Serine peptidase. MEROPS family S24</fullName>
    </submittedName>
</protein>
<reference evidence="10" key="1">
    <citation type="submission" date="2016-10" db="EMBL/GenBank/DDBJ databases">
        <authorList>
            <person name="Varghese N."/>
            <person name="Submissions S."/>
        </authorList>
    </citation>
    <scope>NUCLEOTIDE SEQUENCE [LARGE SCALE GENOMIC DNA]</scope>
    <source>
        <strain evidence="10">CGMCC 1.6495</strain>
    </source>
</reference>
<dbReference type="EMBL" id="FOGS01000002">
    <property type="protein sequence ID" value="SER69966.1"/>
    <property type="molecule type" value="Genomic_DNA"/>
</dbReference>
<feature type="domain" description="Peptidase S24/S26A/S26B/S26C" evidence="8">
    <location>
        <begin position="21"/>
        <end position="136"/>
    </location>
</feature>
<evidence type="ECO:0000313" key="10">
    <source>
        <dbReference type="Proteomes" id="UP000198505"/>
    </source>
</evidence>
<evidence type="ECO:0000256" key="1">
    <source>
        <dbReference type="ARBA" id="ARBA00007484"/>
    </source>
</evidence>
<dbReference type="InterPro" id="IPR015927">
    <property type="entry name" value="Peptidase_S24_S26A/B/C"/>
</dbReference>
<evidence type="ECO:0000256" key="3">
    <source>
        <dbReference type="ARBA" id="ARBA00022801"/>
    </source>
</evidence>
<evidence type="ECO:0000259" key="8">
    <source>
        <dbReference type="Pfam" id="PF00717"/>
    </source>
</evidence>
<evidence type="ECO:0000256" key="7">
    <source>
        <dbReference type="RuleBase" id="RU003991"/>
    </source>
</evidence>
<evidence type="ECO:0000256" key="4">
    <source>
        <dbReference type="ARBA" id="ARBA00022813"/>
    </source>
</evidence>
<sequence length="149" mass="16113">MLLPVSLLGRADAYAPSCPLPLYSSAVRAGFPSPADDHLDTDLDLHQYVVKRPAATYFVRSEGDSMTGDGIHHGDLLVVDRSLDAVPGRIVVICVDGELTVKRLERVGQRTYLKASNPAYPPIPIDGRESHVWGVVTHVLHSLPGAPLQ</sequence>
<keyword evidence="10" id="KW-1185">Reference proteome</keyword>
<dbReference type="CDD" id="cd06529">
    <property type="entry name" value="S24_LexA-like"/>
    <property type="match status" value="1"/>
</dbReference>
<dbReference type="PRINTS" id="PR00726">
    <property type="entry name" value="LEXASERPTASE"/>
</dbReference>
<keyword evidence="2" id="KW-0227">DNA damage</keyword>
<dbReference type="STRING" id="416874.SAMN04487958_102311"/>
<proteinExistence type="inferred from homology"/>
<dbReference type="GO" id="GO:0009432">
    <property type="term" value="P:SOS response"/>
    <property type="evidence" value="ECO:0007669"/>
    <property type="project" value="UniProtKB-KW"/>
</dbReference>
<keyword evidence="6" id="KW-0742">SOS response</keyword>
<gene>
    <name evidence="9" type="ORF">SAMN04487958_102311</name>
</gene>
<organism evidence="9 10">
    <name type="scientific">Vreelandella subterranea</name>
    <dbReference type="NCBI Taxonomy" id="416874"/>
    <lineage>
        <taxon>Bacteria</taxon>
        <taxon>Pseudomonadati</taxon>
        <taxon>Pseudomonadota</taxon>
        <taxon>Gammaproteobacteria</taxon>
        <taxon>Oceanospirillales</taxon>
        <taxon>Halomonadaceae</taxon>
        <taxon>Vreelandella</taxon>
    </lineage>
</organism>
<dbReference type="GO" id="GO:0003677">
    <property type="term" value="F:DNA binding"/>
    <property type="evidence" value="ECO:0007669"/>
    <property type="project" value="InterPro"/>
</dbReference>
<keyword evidence="5" id="KW-0234">DNA repair</keyword>
<evidence type="ECO:0000256" key="6">
    <source>
        <dbReference type="ARBA" id="ARBA00023236"/>
    </source>
</evidence>
<dbReference type="GO" id="GO:0006281">
    <property type="term" value="P:DNA repair"/>
    <property type="evidence" value="ECO:0007669"/>
    <property type="project" value="UniProtKB-KW"/>
</dbReference>
<comment type="similarity">
    <text evidence="1 7">Belongs to the peptidase S24 family.</text>
</comment>
<dbReference type="InterPro" id="IPR039418">
    <property type="entry name" value="LexA-like"/>
</dbReference>
<keyword evidence="4 7" id="KW-0068">Autocatalytic cleavage</keyword>
<dbReference type="GO" id="GO:0016787">
    <property type="term" value="F:hydrolase activity"/>
    <property type="evidence" value="ECO:0007669"/>
    <property type="project" value="UniProtKB-KW"/>
</dbReference>
<dbReference type="RefSeq" id="WP_092825617.1">
    <property type="nucleotide sequence ID" value="NZ_FOGS01000002.1"/>
</dbReference>
<evidence type="ECO:0000256" key="5">
    <source>
        <dbReference type="ARBA" id="ARBA00023204"/>
    </source>
</evidence>
<dbReference type="PANTHER" id="PTHR33516:SF2">
    <property type="entry name" value="LEXA REPRESSOR-RELATED"/>
    <property type="match status" value="1"/>
</dbReference>
<dbReference type="Proteomes" id="UP000198505">
    <property type="component" value="Unassembled WGS sequence"/>
</dbReference>
<dbReference type="Gene3D" id="2.10.109.10">
    <property type="entry name" value="Umud Fragment, subunit A"/>
    <property type="match status" value="1"/>
</dbReference>
<accession>A0A1H9RB42</accession>
<dbReference type="GO" id="GO:0006355">
    <property type="term" value="P:regulation of DNA-templated transcription"/>
    <property type="evidence" value="ECO:0007669"/>
    <property type="project" value="InterPro"/>
</dbReference>
<dbReference type="AlphaFoldDB" id="A0A1H9RB42"/>
<name>A0A1H9RB42_9GAMM</name>
<dbReference type="InterPro" id="IPR050077">
    <property type="entry name" value="LexA_repressor"/>
</dbReference>
<dbReference type="NCBIfam" id="NF007621">
    <property type="entry name" value="PRK10276.1"/>
    <property type="match status" value="1"/>
</dbReference>
<dbReference type="InterPro" id="IPR006197">
    <property type="entry name" value="Peptidase_S24_LexA"/>
</dbReference>
<keyword evidence="3 7" id="KW-0378">Hydrolase</keyword>
<dbReference type="Pfam" id="PF00717">
    <property type="entry name" value="Peptidase_S24"/>
    <property type="match status" value="1"/>
</dbReference>
<dbReference type="PANTHER" id="PTHR33516">
    <property type="entry name" value="LEXA REPRESSOR"/>
    <property type="match status" value="1"/>
</dbReference>
<dbReference type="SUPFAM" id="SSF51306">
    <property type="entry name" value="LexA/Signal peptidase"/>
    <property type="match status" value="1"/>
</dbReference>
<evidence type="ECO:0000313" key="9">
    <source>
        <dbReference type="EMBL" id="SER69966.1"/>
    </source>
</evidence>